<proteinExistence type="predicted"/>
<gene>
    <name evidence="2" type="ORF">FCL54_11925</name>
</gene>
<feature type="signal peptide" evidence="1">
    <location>
        <begin position="1"/>
        <end position="27"/>
    </location>
</feature>
<accession>A0A5R9F4E4</accession>
<dbReference type="Proteomes" id="UP000308230">
    <property type="component" value="Unassembled WGS sequence"/>
</dbReference>
<keyword evidence="3" id="KW-1185">Reference proteome</keyword>
<comment type="caution">
    <text evidence="2">The sequence shown here is derived from an EMBL/GenBank/DDBJ whole genome shotgun (WGS) entry which is preliminary data.</text>
</comment>
<dbReference type="EMBL" id="SWLG01000007">
    <property type="protein sequence ID" value="TLS37226.1"/>
    <property type="molecule type" value="Genomic_DNA"/>
</dbReference>
<evidence type="ECO:0008006" key="4">
    <source>
        <dbReference type="Google" id="ProtNLM"/>
    </source>
</evidence>
<dbReference type="RefSeq" id="WP_138126700.1">
    <property type="nucleotide sequence ID" value="NZ_SWLG01000007.1"/>
</dbReference>
<feature type="chain" id="PRO_5024332126" description="ABC transporter substrate-binding protein" evidence="1">
    <location>
        <begin position="28"/>
        <end position="207"/>
    </location>
</feature>
<dbReference type="AlphaFoldDB" id="A0A5R9F4E4"/>
<evidence type="ECO:0000256" key="1">
    <source>
        <dbReference type="SAM" id="SignalP"/>
    </source>
</evidence>
<sequence length="207" mass="21449">MKLKSISLALTFALIGALLLTPFSTMAASSSTTGSKILKNIKVTGTLEDGGTFDGMLTIEQLSYDEVEGLLMSGEVKGEATNVDGVTTDVKETFENVPATLTEATDSETAQAASLMDATQQQAQAEAECDILNLDLGPIFLDLLGLQLDLSEINLDLTAVPGSGNLLGNLLCQVAGLLDDNGLLSGVLDQVSGLLDSLLGQINSLLG</sequence>
<evidence type="ECO:0000313" key="3">
    <source>
        <dbReference type="Proteomes" id="UP000308230"/>
    </source>
</evidence>
<keyword evidence="1" id="KW-0732">Signal</keyword>
<organism evidence="2 3">
    <name type="scientific">Exobacillus caeni</name>
    <dbReference type="NCBI Taxonomy" id="2574798"/>
    <lineage>
        <taxon>Bacteria</taxon>
        <taxon>Bacillati</taxon>
        <taxon>Bacillota</taxon>
        <taxon>Bacilli</taxon>
        <taxon>Bacillales</taxon>
        <taxon>Guptibacillaceae</taxon>
        <taxon>Exobacillus</taxon>
    </lineage>
</organism>
<name>A0A5R9F4E4_9BACL</name>
<evidence type="ECO:0000313" key="2">
    <source>
        <dbReference type="EMBL" id="TLS37226.1"/>
    </source>
</evidence>
<dbReference type="OrthoDB" id="2969846at2"/>
<protein>
    <recommendedName>
        <fullName evidence="4">ABC transporter substrate-binding protein</fullName>
    </recommendedName>
</protein>
<reference evidence="2 3" key="1">
    <citation type="submission" date="2019-04" db="EMBL/GenBank/DDBJ databases">
        <title>Bacillus caeni sp. nov., a bacterium isolated from mangrove sediment.</title>
        <authorList>
            <person name="Huang H."/>
            <person name="Mo K."/>
            <person name="Hu Y."/>
        </authorList>
    </citation>
    <scope>NUCLEOTIDE SEQUENCE [LARGE SCALE GENOMIC DNA]</scope>
    <source>
        <strain evidence="2 3">HB172195</strain>
    </source>
</reference>